<dbReference type="InterPro" id="IPR017871">
    <property type="entry name" value="ABC_transporter-like_CS"/>
</dbReference>
<dbReference type="PROSITE" id="PS51371">
    <property type="entry name" value="CBS"/>
    <property type="match status" value="2"/>
</dbReference>
<dbReference type="PANTHER" id="PTHR43117:SF4">
    <property type="entry name" value="OSMOPROTECTANT IMPORT ATP-BINDING PROTEIN OSMV"/>
    <property type="match status" value="1"/>
</dbReference>
<dbReference type="InterPro" id="IPR046342">
    <property type="entry name" value="CBS_dom_sf"/>
</dbReference>
<protein>
    <submittedName>
        <fullName evidence="8">Choline transport ATP-binding protein OpuBA</fullName>
    </submittedName>
</protein>
<reference evidence="8" key="1">
    <citation type="submission" date="2019-08" db="EMBL/GenBank/DDBJ databases">
        <authorList>
            <person name="Kucharzyk K."/>
            <person name="Murdoch R.W."/>
            <person name="Higgins S."/>
            <person name="Loffler F."/>
        </authorList>
    </citation>
    <scope>NUCLEOTIDE SEQUENCE</scope>
</reference>
<dbReference type="GO" id="GO:0005524">
    <property type="term" value="F:ATP binding"/>
    <property type="evidence" value="ECO:0007669"/>
    <property type="project" value="UniProtKB-KW"/>
</dbReference>
<evidence type="ECO:0000256" key="5">
    <source>
        <dbReference type="ARBA" id="ARBA00022840"/>
    </source>
</evidence>
<evidence type="ECO:0000256" key="1">
    <source>
        <dbReference type="ARBA" id="ARBA00005417"/>
    </source>
</evidence>
<feature type="domain" description="CBS" evidence="7">
    <location>
        <begin position="314"/>
        <end position="370"/>
    </location>
</feature>
<dbReference type="InterPro" id="IPR027417">
    <property type="entry name" value="P-loop_NTPase"/>
</dbReference>
<dbReference type="SUPFAM" id="SSF52540">
    <property type="entry name" value="P-loop containing nucleoside triphosphate hydrolases"/>
    <property type="match status" value="1"/>
</dbReference>
<evidence type="ECO:0000313" key="8">
    <source>
        <dbReference type="EMBL" id="MPM32564.1"/>
    </source>
</evidence>
<dbReference type="FunFam" id="3.40.50.300:FF:000425">
    <property type="entry name" value="Probable ABC transporter, ATP-binding subunit"/>
    <property type="match status" value="1"/>
</dbReference>
<dbReference type="GO" id="GO:0016020">
    <property type="term" value="C:membrane"/>
    <property type="evidence" value="ECO:0007669"/>
    <property type="project" value="InterPro"/>
</dbReference>
<dbReference type="SMART" id="SM00116">
    <property type="entry name" value="CBS"/>
    <property type="match status" value="2"/>
</dbReference>
<dbReference type="SUPFAM" id="SSF54631">
    <property type="entry name" value="CBS-domain pair"/>
    <property type="match status" value="1"/>
</dbReference>
<name>A0A644Z344_9ZZZZ</name>
<feature type="domain" description="ABC transporter" evidence="6">
    <location>
        <begin position="2"/>
        <end position="236"/>
    </location>
</feature>
<comment type="similarity">
    <text evidence="1">Belongs to the ABC transporter superfamily.</text>
</comment>
<dbReference type="PROSITE" id="PS00211">
    <property type="entry name" value="ABC_TRANSPORTER_1"/>
    <property type="match status" value="1"/>
</dbReference>
<comment type="caution">
    <text evidence="8">The sequence shown here is derived from an EMBL/GenBank/DDBJ whole genome shotgun (WGS) entry which is preliminary data.</text>
</comment>
<dbReference type="GO" id="GO:0016887">
    <property type="term" value="F:ATP hydrolysis activity"/>
    <property type="evidence" value="ECO:0007669"/>
    <property type="project" value="InterPro"/>
</dbReference>
<accession>A0A644Z344</accession>
<dbReference type="InterPro" id="IPR005892">
    <property type="entry name" value="Gly-betaine_transp_ATP-bd"/>
</dbReference>
<sequence length="382" mass="42872">MISFDKLSKTYGDFHAVDNINLDIKQGEIMALIGPSGSGKTTTLKMINRLIEPSTGTIYINGKNILEQDSIQLRRSIGYVIQNVGLLPHMTIADNIAIVPKLKKWDKKVYLERVDELLAMVGLDPEIYRDRYPLELSGGQQQRVGVIRALAADPPIILMDEPFSALDPISREQLQDELLNLQQRFHKTIVFVTHDIDEAIKIADRICIMSSGKVVQLDSPEQILRHPANDFVRSFIGANRIGKEEALPSIEDLMIKPVTARPSRGLAESINTMRKQKVDTLLVVGQDERLLGIVGVWEIQNSFVEEHLSLEDIMRRDFPTLLITQTLNDAIYLISKHRVAYLPVVNSDRELLGLITRASLVDVMAKNFSTKQRRTGGVNAAC</sequence>
<dbReference type="PROSITE" id="PS50893">
    <property type="entry name" value="ABC_TRANSPORTER_2"/>
    <property type="match status" value="1"/>
</dbReference>
<dbReference type="AlphaFoldDB" id="A0A644Z344"/>
<dbReference type="Pfam" id="PF00571">
    <property type="entry name" value="CBS"/>
    <property type="match status" value="2"/>
</dbReference>
<evidence type="ECO:0000259" key="7">
    <source>
        <dbReference type="PROSITE" id="PS51371"/>
    </source>
</evidence>
<dbReference type="SMART" id="SM00382">
    <property type="entry name" value="AAA"/>
    <property type="match status" value="1"/>
</dbReference>
<keyword evidence="5 8" id="KW-0067">ATP-binding</keyword>
<dbReference type="InterPro" id="IPR000644">
    <property type="entry name" value="CBS_dom"/>
</dbReference>
<keyword evidence="4" id="KW-0547">Nucleotide-binding</keyword>
<keyword evidence="3" id="KW-0677">Repeat</keyword>
<organism evidence="8">
    <name type="scientific">bioreactor metagenome</name>
    <dbReference type="NCBI Taxonomy" id="1076179"/>
    <lineage>
        <taxon>unclassified sequences</taxon>
        <taxon>metagenomes</taxon>
        <taxon>ecological metagenomes</taxon>
    </lineage>
</organism>
<dbReference type="Pfam" id="PF00005">
    <property type="entry name" value="ABC_tran"/>
    <property type="match status" value="1"/>
</dbReference>
<evidence type="ECO:0000256" key="2">
    <source>
        <dbReference type="ARBA" id="ARBA00022448"/>
    </source>
</evidence>
<proteinExistence type="inferred from homology"/>
<dbReference type="InterPro" id="IPR003593">
    <property type="entry name" value="AAA+_ATPase"/>
</dbReference>
<dbReference type="InterPro" id="IPR003439">
    <property type="entry name" value="ABC_transporter-like_ATP-bd"/>
</dbReference>
<dbReference type="NCBIfam" id="TIGR01186">
    <property type="entry name" value="proV"/>
    <property type="match status" value="1"/>
</dbReference>
<dbReference type="Gene3D" id="3.10.580.10">
    <property type="entry name" value="CBS-domain"/>
    <property type="match status" value="1"/>
</dbReference>
<dbReference type="Gene3D" id="3.40.50.300">
    <property type="entry name" value="P-loop containing nucleotide triphosphate hydrolases"/>
    <property type="match status" value="1"/>
</dbReference>
<gene>
    <name evidence="8" type="primary">opuBA_8</name>
    <name evidence="8" type="ORF">SDC9_79128</name>
</gene>
<dbReference type="EMBL" id="VSSQ01006399">
    <property type="protein sequence ID" value="MPM32564.1"/>
    <property type="molecule type" value="Genomic_DNA"/>
</dbReference>
<dbReference type="GO" id="GO:0031460">
    <property type="term" value="P:glycine betaine transport"/>
    <property type="evidence" value="ECO:0007669"/>
    <property type="project" value="InterPro"/>
</dbReference>
<evidence type="ECO:0000256" key="4">
    <source>
        <dbReference type="ARBA" id="ARBA00022741"/>
    </source>
</evidence>
<feature type="domain" description="CBS" evidence="7">
    <location>
        <begin position="253"/>
        <end position="310"/>
    </location>
</feature>
<dbReference type="PANTHER" id="PTHR43117">
    <property type="entry name" value="OSMOPROTECTANT IMPORT ATP-BINDING PROTEIN OSMV"/>
    <property type="match status" value="1"/>
</dbReference>
<evidence type="ECO:0000256" key="3">
    <source>
        <dbReference type="ARBA" id="ARBA00022737"/>
    </source>
</evidence>
<evidence type="ECO:0000259" key="6">
    <source>
        <dbReference type="PROSITE" id="PS50893"/>
    </source>
</evidence>
<dbReference type="CDD" id="cd03295">
    <property type="entry name" value="ABC_OpuCA_Osmoprotection"/>
    <property type="match status" value="1"/>
</dbReference>
<keyword evidence="2" id="KW-0813">Transport</keyword>